<evidence type="ECO:0000259" key="3">
    <source>
        <dbReference type="Pfam" id="PF16344"/>
    </source>
</evidence>
<dbReference type="PIRSF" id="PIRSF018266">
    <property type="entry name" value="FecR"/>
    <property type="match status" value="1"/>
</dbReference>
<feature type="transmembrane region" description="Helical" evidence="1">
    <location>
        <begin position="87"/>
        <end position="107"/>
    </location>
</feature>
<keyword evidence="1" id="KW-0812">Transmembrane</keyword>
<protein>
    <submittedName>
        <fullName evidence="4">Fec operon regulator FecR</fullName>
    </submittedName>
</protein>
<dbReference type="PANTHER" id="PTHR30273">
    <property type="entry name" value="PERIPLASMIC SIGNAL SENSOR AND SIGMA FACTOR ACTIVATOR FECR-RELATED"/>
    <property type="match status" value="1"/>
</dbReference>
<organism evidence="4 5">
    <name type="scientific">Sphingobacterium spiritivorum</name>
    <name type="common">Flavobacterium spiritivorum</name>
    <dbReference type="NCBI Taxonomy" id="258"/>
    <lineage>
        <taxon>Bacteria</taxon>
        <taxon>Pseudomonadati</taxon>
        <taxon>Bacteroidota</taxon>
        <taxon>Sphingobacteriia</taxon>
        <taxon>Sphingobacteriales</taxon>
        <taxon>Sphingobacteriaceae</taxon>
        <taxon>Sphingobacterium</taxon>
    </lineage>
</organism>
<dbReference type="AlphaFoldDB" id="A0A380BBI5"/>
<sequence>MKDVLVTKYIVGDASPEEVLVVEQWISSNHENEKVYQQMKKAWELSKQTTVPEDIDIDRVWADFVRKKNEREEAQVKYEKPSRVFPVKWMIAAVTLLCLGISLYFFAAQSAVDKQLQSFADVRRDQLPDGSVVTLNKYSEIAYSESWLSKNRSVKLTSGEVFFEVKRDEKHPFVIDAGKTKITVLGTSFHVRRGNGETEVIVASGSVSVRSADQEVILKPLQSVLISDTLKNKLKVDTVPDQLYRYYVHQEFVFENTPLSRVIEILNKAYDQHLVLNNPKHRQLLLTATFEQQPLSEIIKVIMETFDLKIEKKGNQYYIK</sequence>
<evidence type="ECO:0000313" key="5">
    <source>
        <dbReference type="Proteomes" id="UP000254893"/>
    </source>
</evidence>
<dbReference type="InterPro" id="IPR032508">
    <property type="entry name" value="FecR_C"/>
</dbReference>
<dbReference type="InterPro" id="IPR006860">
    <property type="entry name" value="FecR"/>
</dbReference>
<keyword evidence="1" id="KW-1133">Transmembrane helix</keyword>
<dbReference type="EMBL" id="UGYW01000001">
    <property type="protein sequence ID" value="SUI97762.1"/>
    <property type="molecule type" value="Genomic_DNA"/>
</dbReference>
<evidence type="ECO:0000256" key="1">
    <source>
        <dbReference type="SAM" id="Phobius"/>
    </source>
</evidence>
<dbReference type="Gene3D" id="3.55.50.30">
    <property type="match status" value="1"/>
</dbReference>
<dbReference type="GO" id="GO:0016989">
    <property type="term" value="F:sigma factor antagonist activity"/>
    <property type="evidence" value="ECO:0007669"/>
    <property type="project" value="TreeGrafter"/>
</dbReference>
<gene>
    <name evidence="4" type="ORF">NCTC11388_00413</name>
</gene>
<dbReference type="Gene3D" id="2.60.120.1440">
    <property type="match status" value="1"/>
</dbReference>
<evidence type="ECO:0000313" key="4">
    <source>
        <dbReference type="EMBL" id="SUI97762.1"/>
    </source>
</evidence>
<dbReference type="Pfam" id="PF16344">
    <property type="entry name" value="FecR_C"/>
    <property type="match status" value="1"/>
</dbReference>
<dbReference type="RefSeq" id="WP_115168885.1">
    <property type="nucleotide sequence ID" value="NZ_UGYW01000001.1"/>
</dbReference>
<feature type="domain" description="FecR protein" evidence="2">
    <location>
        <begin position="126"/>
        <end position="207"/>
    </location>
</feature>
<feature type="domain" description="Protein FecR C-terminal" evidence="3">
    <location>
        <begin position="251"/>
        <end position="319"/>
    </location>
</feature>
<dbReference type="Pfam" id="PF04773">
    <property type="entry name" value="FecR"/>
    <property type="match status" value="1"/>
</dbReference>
<keyword evidence="1" id="KW-0472">Membrane</keyword>
<dbReference type="InterPro" id="IPR012373">
    <property type="entry name" value="Ferrdict_sens_TM"/>
</dbReference>
<reference evidence="4 5" key="1">
    <citation type="submission" date="2018-06" db="EMBL/GenBank/DDBJ databases">
        <authorList>
            <consortium name="Pathogen Informatics"/>
            <person name="Doyle S."/>
        </authorList>
    </citation>
    <scope>NUCLEOTIDE SEQUENCE [LARGE SCALE GENOMIC DNA]</scope>
    <source>
        <strain evidence="4 5">NCTC11388</strain>
    </source>
</reference>
<evidence type="ECO:0000259" key="2">
    <source>
        <dbReference type="Pfam" id="PF04773"/>
    </source>
</evidence>
<accession>A0A380BBI5</accession>
<proteinExistence type="predicted"/>
<dbReference type="PANTHER" id="PTHR30273:SF2">
    <property type="entry name" value="PROTEIN FECR"/>
    <property type="match status" value="1"/>
</dbReference>
<name>A0A380BBI5_SPHSI</name>
<dbReference type="Proteomes" id="UP000254893">
    <property type="component" value="Unassembled WGS sequence"/>
</dbReference>